<dbReference type="Proteomes" id="UP000232323">
    <property type="component" value="Unassembled WGS sequence"/>
</dbReference>
<gene>
    <name evidence="3" type="ORF">CEUSTIGMA_g1998.t1</name>
</gene>
<dbReference type="SUPFAM" id="SSF46565">
    <property type="entry name" value="Chaperone J-domain"/>
    <property type="match status" value="1"/>
</dbReference>
<dbReference type="OrthoDB" id="10250354at2759"/>
<dbReference type="GO" id="GO:0005634">
    <property type="term" value="C:nucleus"/>
    <property type="evidence" value="ECO:0007669"/>
    <property type="project" value="TreeGrafter"/>
</dbReference>
<dbReference type="EMBL" id="BEGY01000008">
    <property type="protein sequence ID" value="GAX74548.1"/>
    <property type="molecule type" value="Genomic_DNA"/>
</dbReference>
<dbReference type="Pfam" id="PF00226">
    <property type="entry name" value="DnaJ"/>
    <property type="match status" value="1"/>
</dbReference>
<feature type="compositionally biased region" description="Basic and acidic residues" evidence="1">
    <location>
        <begin position="177"/>
        <end position="204"/>
    </location>
</feature>
<dbReference type="PRINTS" id="PR00625">
    <property type="entry name" value="JDOMAIN"/>
</dbReference>
<comment type="caution">
    <text evidence="3">The sequence shown here is derived from an EMBL/GenBank/DDBJ whole genome shotgun (WGS) entry which is preliminary data.</text>
</comment>
<dbReference type="STRING" id="1157962.A0A250WUQ8"/>
<accession>A0A250WUQ8</accession>
<dbReference type="InterPro" id="IPR036869">
    <property type="entry name" value="J_dom_sf"/>
</dbReference>
<dbReference type="InterPro" id="IPR001623">
    <property type="entry name" value="DnaJ_domain"/>
</dbReference>
<protein>
    <recommendedName>
        <fullName evidence="2">J domain-containing protein</fullName>
    </recommendedName>
</protein>
<evidence type="ECO:0000313" key="3">
    <source>
        <dbReference type="EMBL" id="GAX74548.1"/>
    </source>
</evidence>
<reference evidence="3 4" key="1">
    <citation type="submission" date="2017-08" db="EMBL/GenBank/DDBJ databases">
        <title>Acidophilic green algal genome provides insights into adaptation to an acidic environment.</title>
        <authorList>
            <person name="Hirooka S."/>
            <person name="Hirose Y."/>
            <person name="Kanesaki Y."/>
            <person name="Higuchi S."/>
            <person name="Fujiwara T."/>
            <person name="Onuma R."/>
            <person name="Era A."/>
            <person name="Ohbayashi R."/>
            <person name="Uzuka A."/>
            <person name="Nozaki H."/>
            <person name="Yoshikawa H."/>
            <person name="Miyagishima S.Y."/>
        </authorList>
    </citation>
    <scope>NUCLEOTIDE SEQUENCE [LARGE SCALE GENOMIC DNA]</scope>
    <source>
        <strain evidence="3 4">NIES-2499</strain>
    </source>
</reference>
<dbReference type="CDD" id="cd06257">
    <property type="entry name" value="DnaJ"/>
    <property type="match status" value="1"/>
</dbReference>
<dbReference type="InterPro" id="IPR042858">
    <property type="entry name" value="DNAJC8"/>
</dbReference>
<proteinExistence type="predicted"/>
<dbReference type="AlphaFoldDB" id="A0A250WUQ8"/>
<keyword evidence="4" id="KW-1185">Reference proteome</keyword>
<organism evidence="3 4">
    <name type="scientific">Chlamydomonas eustigma</name>
    <dbReference type="NCBI Taxonomy" id="1157962"/>
    <lineage>
        <taxon>Eukaryota</taxon>
        <taxon>Viridiplantae</taxon>
        <taxon>Chlorophyta</taxon>
        <taxon>core chlorophytes</taxon>
        <taxon>Chlorophyceae</taxon>
        <taxon>CS clade</taxon>
        <taxon>Chlamydomonadales</taxon>
        <taxon>Chlamydomonadaceae</taxon>
        <taxon>Chlamydomonas</taxon>
    </lineage>
</organism>
<dbReference type="Gene3D" id="1.10.287.110">
    <property type="entry name" value="DnaJ domain"/>
    <property type="match status" value="1"/>
</dbReference>
<dbReference type="PANTHER" id="PTHR15606">
    <property type="entry name" value="DNAJ HOMOLOG SUBFAMILY C MEMBER 8/LIPOPOLYSACCHARIDE SPECIFIC RESPONSE-7-RELATED"/>
    <property type="match status" value="1"/>
</dbReference>
<evidence type="ECO:0000259" key="2">
    <source>
        <dbReference type="PROSITE" id="PS50076"/>
    </source>
</evidence>
<name>A0A250WUQ8_9CHLO</name>
<feature type="domain" description="J" evidence="2">
    <location>
        <begin position="49"/>
        <end position="136"/>
    </location>
</feature>
<evidence type="ECO:0000313" key="4">
    <source>
        <dbReference type="Proteomes" id="UP000232323"/>
    </source>
</evidence>
<feature type="region of interest" description="Disordered" evidence="1">
    <location>
        <begin position="177"/>
        <end position="240"/>
    </location>
</feature>
<dbReference type="SMART" id="SM00271">
    <property type="entry name" value="DnaJ"/>
    <property type="match status" value="1"/>
</dbReference>
<dbReference type="PROSITE" id="PS50076">
    <property type="entry name" value="DNAJ_2"/>
    <property type="match status" value="1"/>
</dbReference>
<sequence>MSTRRVDRLFNQTYVSSSSAAATNKATLVPEKEVSDSIKRILDAWEKKDYFKLLQLQEPTADDLGRPVWPCTSNDVSRAFRKLSILVHPDKNPGEDARKSFEALNEAHRMLRDPDSLCEVLRSAATRLRAEKERSEARSTVDQRIQLNATKNARARDMRKEEGKHLEGVILDQMKRRQEEGRRKMEAASRAKVTELHERDKIDKMGAVGSSKGAGDRLAEDSDDEDVPRVLKKRKKPAFI</sequence>
<feature type="compositionally biased region" description="Basic residues" evidence="1">
    <location>
        <begin position="230"/>
        <end position="240"/>
    </location>
</feature>
<dbReference type="PANTHER" id="PTHR15606:SF4">
    <property type="entry name" value="DNAJ HOMOLOG SUBFAMILY C MEMBER 8"/>
    <property type="match status" value="1"/>
</dbReference>
<evidence type="ECO:0000256" key="1">
    <source>
        <dbReference type="SAM" id="MobiDB-lite"/>
    </source>
</evidence>